<keyword evidence="3" id="KW-1185">Reference proteome</keyword>
<gene>
    <name evidence="2" type="ORF">MTP16_03800</name>
</gene>
<sequence>MPLASSTSALPTPLALVATVETKPAAVETEPRFFIGLVGAPDVSTVKFVGVEKPLLNLGLTLEYRFTNRLRVSTGLLRANKEYYARREDYDWTNYPRAQTRSFSWVEGKCTVLDVPLNLRYDAVVRNNARWFGSAGLSSFFMHRENYSYDYLEGGDYKLWELPGLVNANQHLFSVLNLSAGYERSLGRHWRLQAEPYFKLPLGGVGAGKVKLTSAGVFLGVKYGF</sequence>
<dbReference type="SUPFAM" id="SSF56925">
    <property type="entry name" value="OMPA-like"/>
    <property type="match status" value="1"/>
</dbReference>
<evidence type="ECO:0000313" key="2">
    <source>
        <dbReference type="EMBL" id="UOE34782.1"/>
    </source>
</evidence>
<evidence type="ECO:0000259" key="1">
    <source>
        <dbReference type="Pfam" id="PF13568"/>
    </source>
</evidence>
<reference evidence="2 3" key="1">
    <citation type="submission" date="2022-03" db="EMBL/GenBank/DDBJ databases">
        <title>Hymenobactersp. isolated from the air.</title>
        <authorList>
            <person name="Won M."/>
            <person name="Kwon S.-W."/>
        </authorList>
    </citation>
    <scope>NUCLEOTIDE SEQUENCE [LARGE SCALE GENOMIC DNA]</scope>
    <source>
        <strain evidence="2 3">KACC 22596</strain>
    </source>
</reference>
<dbReference type="Pfam" id="PF13568">
    <property type="entry name" value="OMP_b-brl_2"/>
    <property type="match status" value="1"/>
</dbReference>
<accession>A0ABY4B6N9</accession>
<proteinExistence type="predicted"/>
<dbReference type="InterPro" id="IPR025665">
    <property type="entry name" value="Beta-barrel_OMP_2"/>
</dbReference>
<evidence type="ECO:0000313" key="3">
    <source>
        <dbReference type="Proteomes" id="UP000831390"/>
    </source>
</evidence>
<dbReference type="EMBL" id="CP094534">
    <property type="protein sequence ID" value="UOE34782.1"/>
    <property type="molecule type" value="Genomic_DNA"/>
</dbReference>
<dbReference type="RefSeq" id="WP_243516087.1">
    <property type="nucleotide sequence ID" value="NZ_CP094534.1"/>
</dbReference>
<name>A0ABY4B6N9_9BACT</name>
<protein>
    <submittedName>
        <fullName evidence="2">PorT family protein</fullName>
    </submittedName>
</protein>
<feature type="domain" description="Outer membrane protein beta-barrel" evidence="1">
    <location>
        <begin position="56"/>
        <end position="150"/>
    </location>
</feature>
<dbReference type="InterPro" id="IPR011250">
    <property type="entry name" value="OMP/PagP_B-barrel"/>
</dbReference>
<organism evidence="2 3">
    <name type="scientific">Hymenobacter monticola</name>
    <dbReference type="NCBI Taxonomy" id="1705399"/>
    <lineage>
        <taxon>Bacteria</taxon>
        <taxon>Pseudomonadati</taxon>
        <taxon>Bacteroidota</taxon>
        <taxon>Cytophagia</taxon>
        <taxon>Cytophagales</taxon>
        <taxon>Hymenobacteraceae</taxon>
        <taxon>Hymenobacter</taxon>
    </lineage>
</organism>
<dbReference type="Proteomes" id="UP000831390">
    <property type="component" value="Chromosome"/>
</dbReference>